<comment type="caution">
    <text evidence="1">The sequence shown here is derived from an EMBL/GenBank/DDBJ whole genome shotgun (WGS) entry which is preliminary data.</text>
</comment>
<gene>
    <name evidence="1" type="ORF">EJP82_10270</name>
</gene>
<accession>A0A433YAB4</accession>
<organism evidence="1 2">
    <name type="scientific">Paenibacillus anaericanus</name>
    <dbReference type="NCBI Taxonomy" id="170367"/>
    <lineage>
        <taxon>Bacteria</taxon>
        <taxon>Bacillati</taxon>
        <taxon>Bacillota</taxon>
        <taxon>Bacilli</taxon>
        <taxon>Bacillales</taxon>
        <taxon>Paenibacillaceae</taxon>
        <taxon>Paenibacillus</taxon>
    </lineage>
</organism>
<protein>
    <recommendedName>
        <fullName evidence="3">PAS fold-4 domain-containing protein</fullName>
    </recommendedName>
</protein>
<dbReference type="Proteomes" id="UP000279446">
    <property type="component" value="Unassembled WGS sequence"/>
</dbReference>
<keyword evidence="2" id="KW-1185">Reference proteome</keyword>
<name>A0A433YAB4_9BACL</name>
<evidence type="ECO:0008006" key="3">
    <source>
        <dbReference type="Google" id="ProtNLM"/>
    </source>
</evidence>
<evidence type="ECO:0000313" key="1">
    <source>
        <dbReference type="EMBL" id="RUT46799.1"/>
    </source>
</evidence>
<dbReference type="Gene3D" id="3.30.450.20">
    <property type="entry name" value="PAS domain"/>
    <property type="match status" value="1"/>
</dbReference>
<dbReference type="RefSeq" id="WP_127192138.1">
    <property type="nucleotide sequence ID" value="NZ_RZNY01000007.1"/>
</dbReference>
<dbReference type="OrthoDB" id="2645267at2"/>
<sequence>MSSVWHDAVHSLNQSIAIIAPDGTLQLVNQSWATQASKHGLSPDWDRPGINLLHVFAANRHNSNPLLQHLLQNFNNILHGDHPYFKTEFYLDLPQGKSWFLAEVIPFTKQGSTQIRGITLTCSDITEFKNSELQLKEVISKISTLEGLLPICAVCKKIKDDHNVWNPIENYLNQHTCVEFTHDICPDCIRLLYPKYSSILDHPNNSEQNPHKTCLCHEHPDHPNNP</sequence>
<dbReference type="EMBL" id="RZNY01000007">
    <property type="protein sequence ID" value="RUT46799.1"/>
    <property type="molecule type" value="Genomic_DNA"/>
</dbReference>
<dbReference type="AlphaFoldDB" id="A0A433YAB4"/>
<evidence type="ECO:0000313" key="2">
    <source>
        <dbReference type="Proteomes" id="UP000279446"/>
    </source>
</evidence>
<reference evidence="1 2" key="1">
    <citation type="submission" date="2018-12" db="EMBL/GenBank/DDBJ databases">
        <authorList>
            <person name="Sun L."/>
            <person name="Chen Z."/>
        </authorList>
    </citation>
    <scope>NUCLEOTIDE SEQUENCE [LARGE SCALE GENOMIC DNA]</scope>
    <source>
        <strain evidence="1 2">DSM 15890</strain>
    </source>
</reference>
<proteinExistence type="predicted"/>